<dbReference type="KEGG" id="ccal:108625034"/>
<evidence type="ECO:0000313" key="4">
    <source>
        <dbReference type="RefSeq" id="XP_026669360.1"/>
    </source>
</evidence>
<dbReference type="FunFam" id="2.60.40.780:FF:000001">
    <property type="entry name" value="von Hippel-Lindau disease tumor suppressor"/>
    <property type="match status" value="1"/>
</dbReference>
<dbReference type="InterPro" id="IPR022772">
    <property type="entry name" value="VHL_tumour_suppress_b/a_dom"/>
</dbReference>
<dbReference type="RefSeq" id="XP_026669360.1">
    <property type="nucleotide sequence ID" value="XM_026813559.1"/>
</dbReference>
<dbReference type="Pfam" id="PF01847">
    <property type="entry name" value="VHL"/>
    <property type="match status" value="1"/>
</dbReference>
<dbReference type="InterPro" id="IPR024053">
    <property type="entry name" value="VHL_beta_dom"/>
</dbReference>
<dbReference type="InterPro" id="IPR036208">
    <property type="entry name" value="VHL_sf"/>
</dbReference>
<dbReference type="SUPFAM" id="SSF49468">
    <property type="entry name" value="VHL"/>
    <property type="match status" value="1"/>
</dbReference>
<evidence type="ECO:0000259" key="2">
    <source>
        <dbReference type="Pfam" id="PF01847"/>
    </source>
</evidence>
<protein>
    <submittedName>
        <fullName evidence="4 5">von Hippel-Lindau disease tumor suppressor</fullName>
    </submittedName>
</protein>
<dbReference type="GeneID" id="108625034"/>
<keyword evidence="3" id="KW-1185">Reference proteome</keyword>
<proteinExistence type="inferred from homology"/>
<evidence type="ECO:0000313" key="3">
    <source>
        <dbReference type="Proteomes" id="UP000694925"/>
    </source>
</evidence>
<dbReference type="InterPro" id="IPR037140">
    <property type="entry name" value="VHL_beta_dom_sf"/>
</dbReference>
<sequence>MGENQQPMLRSINNAHRSYVKFVNKTLHHVVLYWIDYQGQAVGYGVLRPDDYRNIDTFVTHPWIFVDKDTHDRYTVNQRDVFFPEPWSPSSRGLRRYVYITLPVCTLRELSLRAIKRCLTHDRQAFQLDIPRSLQLELANMLPRDGGESDNVRNL</sequence>
<dbReference type="InterPro" id="IPR037139">
    <property type="entry name" value="VHL_alpha_dom_sf"/>
</dbReference>
<dbReference type="Proteomes" id="UP000694925">
    <property type="component" value="Unplaced"/>
</dbReference>
<reference evidence="4 5" key="1">
    <citation type="submission" date="2025-04" db="UniProtKB">
        <authorList>
            <consortium name="RefSeq"/>
        </authorList>
    </citation>
    <scope>IDENTIFICATION</scope>
    <source>
        <tissue evidence="4 5">Whole body</tissue>
    </source>
</reference>
<comment type="similarity">
    <text evidence="1">Belongs to the VHL family.</text>
</comment>
<evidence type="ECO:0000256" key="1">
    <source>
        <dbReference type="ARBA" id="ARBA00010057"/>
    </source>
</evidence>
<gene>
    <name evidence="4 5" type="primary">LOC108625034</name>
</gene>
<evidence type="ECO:0000313" key="5">
    <source>
        <dbReference type="RefSeq" id="XP_026669361.1"/>
    </source>
</evidence>
<organism evidence="3 5">
    <name type="scientific">Ceratina calcarata</name>
    <dbReference type="NCBI Taxonomy" id="156304"/>
    <lineage>
        <taxon>Eukaryota</taxon>
        <taxon>Metazoa</taxon>
        <taxon>Ecdysozoa</taxon>
        <taxon>Arthropoda</taxon>
        <taxon>Hexapoda</taxon>
        <taxon>Insecta</taxon>
        <taxon>Pterygota</taxon>
        <taxon>Neoptera</taxon>
        <taxon>Endopterygota</taxon>
        <taxon>Hymenoptera</taxon>
        <taxon>Apocrita</taxon>
        <taxon>Aculeata</taxon>
        <taxon>Apoidea</taxon>
        <taxon>Anthophila</taxon>
        <taxon>Apidae</taxon>
        <taxon>Ceratina</taxon>
        <taxon>Zadontomerus</taxon>
    </lineage>
</organism>
<dbReference type="Gene3D" id="1.10.750.10">
    <property type="entry name" value="von Hippel-Lindau disease tumour suppressor, alpha domain"/>
    <property type="match status" value="1"/>
</dbReference>
<feature type="domain" description="von Hippel-Lindau disease tumour suppressor beta" evidence="2">
    <location>
        <begin position="9"/>
        <end position="85"/>
    </location>
</feature>
<dbReference type="Gene3D" id="2.60.40.780">
    <property type="entry name" value="von Hippel-Lindau disease tumour suppressor, beta domain"/>
    <property type="match status" value="1"/>
</dbReference>
<name>A0AAJ7S122_9HYME</name>
<dbReference type="CDD" id="cd05468">
    <property type="entry name" value="pVHL"/>
    <property type="match status" value="1"/>
</dbReference>
<dbReference type="RefSeq" id="XP_026669361.1">
    <property type="nucleotide sequence ID" value="XM_026813560.1"/>
</dbReference>
<dbReference type="AlphaFoldDB" id="A0AAJ7S122"/>
<accession>A0AAJ7S122</accession>